<protein>
    <submittedName>
        <fullName evidence="1">Uncharacterized protein</fullName>
    </submittedName>
</protein>
<dbReference type="SUPFAM" id="SSF49785">
    <property type="entry name" value="Galactose-binding domain-like"/>
    <property type="match status" value="1"/>
</dbReference>
<organism evidence="1">
    <name type="scientific">marine sediment metagenome</name>
    <dbReference type="NCBI Taxonomy" id="412755"/>
    <lineage>
        <taxon>unclassified sequences</taxon>
        <taxon>metagenomes</taxon>
        <taxon>ecological metagenomes</taxon>
    </lineage>
</organism>
<reference evidence="1" key="1">
    <citation type="journal article" date="2014" name="Front. Microbiol.">
        <title>High frequency of phylogenetically diverse reductive dehalogenase-homologous genes in deep subseafloor sedimentary metagenomes.</title>
        <authorList>
            <person name="Kawai M."/>
            <person name="Futagami T."/>
            <person name="Toyoda A."/>
            <person name="Takaki Y."/>
            <person name="Nishi S."/>
            <person name="Hori S."/>
            <person name="Arai W."/>
            <person name="Tsubouchi T."/>
            <person name="Morono Y."/>
            <person name="Uchiyama I."/>
            <person name="Ito T."/>
            <person name="Fujiyama A."/>
            <person name="Inagaki F."/>
            <person name="Takami H."/>
        </authorList>
    </citation>
    <scope>NUCLEOTIDE SEQUENCE</scope>
    <source>
        <strain evidence="1">Expedition CK06-06</strain>
    </source>
</reference>
<comment type="caution">
    <text evidence="1">The sequence shown here is derived from an EMBL/GenBank/DDBJ whole genome shotgun (WGS) entry which is preliminary data.</text>
</comment>
<name>X1BCH5_9ZZZZ</name>
<gene>
    <name evidence="1" type="ORF">S01H4_21693</name>
</gene>
<accession>X1BCH5</accession>
<evidence type="ECO:0000313" key="1">
    <source>
        <dbReference type="EMBL" id="GAG81833.1"/>
    </source>
</evidence>
<dbReference type="Gene3D" id="2.60.120.260">
    <property type="entry name" value="Galactose-binding domain-like"/>
    <property type="match status" value="1"/>
</dbReference>
<sequence length="225" mass="26125">MKKFILPLILIFLLTFILIGDCIDYTSQYPPEQSDTYVKATTYNTEIYYPYFATDPALSLTGIGSYVSWIALENNVTNQRFHIDLGEAKYIRRIYYENYHHSGGYITRGVQNFTFWGSNEADDFADLTYANDGDWTELTVDNDNKFDKHSEADEADPKYIVVTNSTAYRYYALKIVNNYGDSSFMGVRRIDLQTEDGYLPVGITWNDITISKWNTKEIIKWNDLE</sequence>
<dbReference type="EMBL" id="BART01009854">
    <property type="protein sequence ID" value="GAG81833.1"/>
    <property type="molecule type" value="Genomic_DNA"/>
</dbReference>
<dbReference type="InterPro" id="IPR008979">
    <property type="entry name" value="Galactose-bd-like_sf"/>
</dbReference>
<dbReference type="AlphaFoldDB" id="X1BCH5"/>
<proteinExistence type="predicted"/>